<dbReference type="AlphaFoldDB" id="A0A444IYU8"/>
<reference evidence="2 3" key="1">
    <citation type="submission" date="2017-01" db="EMBL/GenBank/DDBJ databases">
        <title>The cable genome- insights into the physiology and evolution of filamentous bacteria capable of sulfide oxidation via long distance electron transfer.</title>
        <authorList>
            <person name="Schreiber L."/>
            <person name="Bjerg J.T."/>
            <person name="Boggild A."/>
            <person name="Van De Vossenberg J."/>
            <person name="Meysman F."/>
            <person name="Nielsen L.P."/>
            <person name="Schramm A."/>
            <person name="Kjeldsen K.U."/>
        </authorList>
    </citation>
    <scope>NUCLEOTIDE SEQUENCE [LARGE SCALE GENOMIC DNA]</scope>
    <source>
        <strain evidence="2">MCF</strain>
    </source>
</reference>
<proteinExistence type="predicted"/>
<keyword evidence="3" id="KW-1185">Reference proteome</keyword>
<dbReference type="InterPro" id="IPR036409">
    <property type="entry name" value="Aldolase_II/adducin_N_sf"/>
</dbReference>
<dbReference type="InterPro" id="IPR001303">
    <property type="entry name" value="Aldolase_II/adducin_N"/>
</dbReference>
<dbReference type="Gene3D" id="3.40.225.10">
    <property type="entry name" value="Class II aldolase/adducin N-terminal domain"/>
    <property type="match status" value="1"/>
</dbReference>
<evidence type="ECO:0000313" key="3">
    <source>
        <dbReference type="Proteomes" id="UP000287853"/>
    </source>
</evidence>
<dbReference type="SMART" id="SM01007">
    <property type="entry name" value="Aldolase_II"/>
    <property type="match status" value="1"/>
</dbReference>
<name>A0A444IYU8_9BACT</name>
<comment type="caution">
    <text evidence="2">The sequence shown here is derived from an EMBL/GenBank/DDBJ whole genome shotgun (WGS) entry which is preliminary data.</text>
</comment>
<sequence>MLNLWKEQEAKACKNELELRVYSSRLLGRDPSLVLHGGGNTSVKITEKNAVGEEEEILYIKGSGWDLETIETEGFAPVRLQPMIALAALDALTDPQMVNELKTQLTRANAPAPSVETILHAALPFRYVDHTHADAVVTITNTADGRRRIEEIYGDQVVVVPYVMPGFDLARDVARLFAEQAGPQTIGMVLMNHGVFSFADSARESYERMIHLVDMAESYLAAHNAWELALSARAIMRLIG</sequence>
<organism evidence="2 3">
    <name type="scientific">Candidatus Electrothrix aarhusensis</name>
    <dbReference type="NCBI Taxonomy" id="1859131"/>
    <lineage>
        <taxon>Bacteria</taxon>
        <taxon>Pseudomonadati</taxon>
        <taxon>Thermodesulfobacteriota</taxon>
        <taxon>Desulfobulbia</taxon>
        <taxon>Desulfobulbales</taxon>
        <taxon>Desulfobulbaceae</taxon>
        <taxon>Candidatus Electrothrix</taxon>
    </lineage>
</organism>
<evidence type="ECO:0000313" key="2">
    <source>
        <dbReference type="EMBL" id="RWX46054.1"/>
    </source>
</evidence>
<dbReference type="EMBL" id="MTKO01000070">
    <property type="protein sequence ID" value="RWX46054.1"/>
    <property type="molecule type" value="Genomic_DNA"/>
</dbReference>
<dbReference type="SUPFAM" id="SSF53639">
    <property type="entry name" value="AraD/HMP-PK domain-like"/>
    <property type="match status" value="1"/>
</dbReference>
<dbReference type="Proteomes" id="UP000287853">
    <property type="component" value="Unassembled WGS sequence"/>
</dbReference>
<feature type="domain" description="Class II aldolase/adducin N-terminal" evidence="1">
    <location>
        <begin position="19"/>
        <end position="220"/>
    </location>
</feature>
<accession>A0A444IYU8</accession>
<protein>
    <submittedName>
        <fullName evidence="2">Class II Aldolase and Adducin N-terminal domain-containing protein</fullName>
    </submittedName>
</protein>
<gene>
    <name evidence="2" type="ORF">H206_02251</name>
</gene>
<evidence type="ECO:0000259" key="1">
    <source>
        <dbReference type="SMART" id="SM01007"/>
    </source>
</evidence>
<dbReference type="Pfam" id="PF00596">
    <property type="entry name" value="Aldolase_II"/>
    <property type="match status" value="1"/>
</dbReference>